<feature type="transmembrane region" description="Helical" evidence="1">
    <location>
        <begin position="6"/>
        <end position="24"/>
    </location>
</feature>
<evidence type="ECO:0000256" key="1">
    <source>
        <dbReference type="SAM" id="Phobius"/>
    </source>
</evidence>
<protein>
    <submittedName>
        <fullName evidence="2">Uncharacterized protein</fullName>
    </submittedName>
</protein>
<dbReference type="EMBL" id="BKAG01000002">
    <property type="protein sequence ID" value="GEP41131.1"/>
    <property type="molecule type" value="Genomic_DNA"/>
</dbReference>
<accession>A0A512M488</accession>
<keyword evidence="1" id="KW-0472">Membrane</keyword>
<evidence type="ECO:0000313" key="2">
    <source>
        <dbReference type="EMBL" id="GEP41131.1"/>
    </source>
</evidence>
<reference evidence="2 3" key="1">
    <citation type="submission" date="2019-07" db="EMBL/GenBank/DDBJ databases">
        <title>Whole genome shotgun sequence of Brevifollis gellanilyticus NBRC 108608.</title>
        <authorList>
            <person name="Hosoyama A."/>
            <person name="Uohara A."/>
            <person name="Ohji S."/>
            <person name="Ichikawa N."/>
        </authorList>
    </citation>
    <scope>NUCLEOTIDE SEQUENCE [LARGE SCALE GENOMIC DNA]</scope>
    <source>
        <strain evidence="2 3">NBRC 108608</strain>
    </source>
</reference>
<evidence type="ECO:0000313" key="3">
    <source>
        <dbReference type="Proteomes" id="UP000321577"/>
    </source>
</evidence>
<keyword evidence="1" id="KW-1133">Transmembrane helix</keyword>
<sequence>MFFYLVLPLMAFNLWQCSYMTWLYSRRPEAWNLFVKNWEMGSNRKIRPVRFLVGLWLGFMAAVAALSFFYHYVLSEVK</sequence>
<feature type="transmembrane region" description="Helical" evidence="1">
    <location>
        <begin position="51"/>
        <end position="73"/>
    </location>
</feature>
<gene>
    <name evidence="2" type="ORF">BGE01nite_04220</name>
</gene>
<keyword evidence="3" id="KW-1185">Reference proteome</keyword>
<keyword evidence="1" id="KW-0812">Transmembrane</keyword>
<proteinExistence type="predicted"/>
<dbReference type="Proteomes" id="UP000321577">
    <property type="component" value="Unassembled WGS sequence"/>
</dbReference>
<organism evidence="2 3">
    <name type="scientific">Brevifollis gellanilyticus</name>
    <dbReference type="NCBI Taxonomy" id="748831"/>
    <lineage>
        <taxon>Bacteria</taxon>
        <taxon>Pseudomonadati</taxon>
        <taxon>Verrucomicrobiota</taxon>
        <taxon>Verrucomicrobiia</taxon>
        <taxon>Verrucomicrobiales</taxon>
        <taxon>Verrucomicrobiaceae</taxon>
    </lineage>
</organism>
<comment type="caution">
    <text evidence="2">The sequence shown here is derived from an EMBL/GenBank/DDBJ whole genome shotgun (WGS) entry which is preliminary data.</text>
</comment>
<name>A0A512M488_9BACT</name>
<dbReference type="AlphaFoldDB" id="A0A512M488"/>